<gene>
    <name evidence="2" type="ORF">EZS28_044266</name>
</gene>
<reference evidence="2 3" key="1">
    <citation type="submission" date="2019-03" db="EMBL/GenBank/DDBJ databases">
        <title>Single cell metagenomics reveals metabolic interactions within the superorganism composed of flagellate Streblomastix strix and complex community of Bacteroidetes bacteria on its surface.</title>
        <authorList>
            <person name="Treitli S.C."/>
            <person name="Kolisko M."/>
            <person name="Husnik F."/>
            <person name="Keeling P."/>
            <person name="Hampl V."/>
        </authorList>
    </citation>
    <scope>NUCLEOTIDE SEQUENCE [LARGE SCALE GENOMIC DNA]</scope>
    <source>
        <strain evidence="2">ST1C</strain>
    </source>
</reference>
<organism evidence="2 3">
    <name type="scientific">Streblomastix strix</name>
    <dbReference type="NCBI Taxonomy" id="222440"/>
    <lineage>
        <taxon>Eukaryota</taxon>
        <taxon>Metamonada</taxon>
        <taxon>Preaxostyla</taxon>
        <taxon>Oxymonadida</taxon>
        <taxon>Streblomastigidae</taxon>
        <taxon>Streblomastix</taxon>
    </lineage>
</organism>
<evidence type="ECO:0000313" key="2">
    <source>
        <dbReference type="EMBL" id="KAA6360206.1"/>
    </source>
</evidence>
<name>A0A5J4TNW1_9EUKA</name>
<accession>A0A5J4TNW1</accession>
<dbReference type="Pfam" id="PF22037">
    <property type="entry name" value="PSD13_N"/>
    <property type="match status" value="1"/>
</dbReference>
<evidence type="ECO:0000259" key="1">
    <source>
        <dbReference type="Pfam" id="PF22037"/>
    </source>
</evidence>
<dbReference type="EMBL" id="SNRW01027265">
    <property type="protein sequence ID" value="KAA6360206.1"/>
    <property type="molecule type" value="Genomic_DNA"/>
</dbReference>
<evidence type="ECO:0000313" key="3">
    <source>
        <dbReference type="Proteomes" id="UP000324800"/>
    </source>
</evidence>
<dbReference type="InterPro" id="IPR054179">
    <property type="entry name" value="PSD13_N"/>
</dbReference>
<dbReference type="AlphaFoldDB" id="A0A5J4TNW1"/>
<feature type="domain" description="PSD13 N-terminal" evidence="1">
    <location>
        <begin position="6"/>
        <end position="99"/>
    </location>
</feature>
<dbReference type="Proteomes" id="UP000324800">
    <property type="component" value="Unassembled WGS sequence"/>
</dbReference>
<protein>
    <recommendedName>
        <fullName evidence="1">PSD13 N-terminal domain-containing protein</fullName>
    </recommendedName>
</protein>
<sequence length="110" mass="12695">MDISPLQKLKSGKLWLQLLDGLEEFVDRYGANNDLEFIYTTIITGIESNFNRVRFGKIIGSIAKTTSDPVTFLARVRKTYEGRNKQDDLDAYLLITLALIQHLQFTNRRK</sequence>
<comment type="caution">
    <text evidence="2">The sequence shown here is derived from an EMBL/GenBank/DDBJ whole genome shotgun (WGS) entry which is preliminary data.</text>
</comment>
<proteinExistence type="predicted"/>